<accession>A0A6I4VX30</accession>
<keyword evidence="2" id="KW-1185">Reference proteome</keyword>
<gene>
    <name evidence="1" type="ORF">GSM42_12075</name>
</gene>
<protein>
    <submittedName>
        <fullName evidence="1">Uncharacterized protein</fullName>
    </submittedName>
</protein>
<organism evidence="1 2">
    <name type="scientific">Shimazuella alba</name>
    <dbReference type="NCBI Taxonomy" id="2690964"/>
    <lineage>
        <taxon>Bacteria</taxon>
        <taxon>Bacillati</taxon>
        <taxon>Bacillota</taxon>
        <taxon>Bacilli</taxon>
        <taxon>Bacillales</taxon>
        <taxon>Thermoactinomycetaceae</taxon>
        <taxon>Shimazuella</taxon>
    </lineage>
</organism>
<name>A0A6I4VX30_9BACL</name>
<evidence type="ECO:0000313" key="2">
    <source>
        <dbReference type="Proteomes" id="UP000430692"/>
    </source>
</evidence>
<dbReference type="EMBL" id="WUUL01000007">
    <property type="protein sequence ID" value="MXQ54436.1"/>
    <property type="molecule type" value="Genomic_DNA"/>
</dbReference>
<comment type="caution">
    <text evidence="1">The sequence shown here is derived from an EMBL/GenBank/DDBJ whole genome shotgun (WGS) entry which is preliminary data.</text>
</comment>
<reference evidence="1 2" key="1">
    <citation type="submission" date="2019-12" db="EMBL/GenBank/DDBJ databases">
        <title>Whole-genome analyses of novel actinobacteria.</title>
        <authorList>
            <person name="Sahin N."/>
            <person name="Saygin H."/>
        </authorList>
    </citation>
    <scope>NUCLEOTIDE SEQUENCE [LARGE SCALE GENOMIC DNA]</scope>
    <source>
        <strain evidence="1 2">KC615</strain>
    </source>
</reference>
<evidence type="ECO:0000313" key="1">
    <source>
        <dbReference type="EMBL" id="MXQ54436.1"/>
    </source>
</evidence>
<dbReference type="Proteomes" id="UP000430692">
    <property type="component" value="Unassembled WGS sequence"/>
</dbReference>
<sequence length="87" mass="10120">MTGWWTEPHRSTILVRKWGWATDPSSPQQPVEGPPIYKLLWLCTYHIQLRDSIWYQGGLVEVMVIERKFHGGWGVALYPTSLHTLSK</sequence>
<dbReference type="RefSeq" id="WP_160801793.1">
    <property type="nucleotide sequence ID" value="NZ_WUUL01000007.1"/>
</dbReference>
<dbReference type="AlphaFoldDB" id="A0A6I4VX30"/>
<proteinExistence type="predicted"/>